<evidence type="ECO:0000313" key="1">
    <source>
        <dbReference type="EMBL" id="NJP43337.1"/>
    </source>
</evidence>
<dbReference type="Proteomes" id="UP000734511">
    <property type="component" value="Unassembled WGS sequence"/>
</dbReference>
<name>A0ABX0ZJP9_9ACTN</name>
<evidence type="ECO:0000313" key="2">
    <source>
        <dbReference type="Proteomes" id="UP000734511"/>
    </source>
</evidence>
<sequence length="65" mass="6602">MLAILVSGVFSGSRLRRVGVIYGGAAMFVVGDDDGADGGADAAHAARRHIPRLADVTQSPPPAQS</sequence>
<protein>
    <submittedName>
        <fullName evidence="1">Uncharacterized protein</fullName>
    </submittedName>
</protein>
<accession>A0ABX0ZJP9</accession>
<reference evidence="1 2" key="1">
    <citation type="submission" date="2020-03" db="EMBL/GenBank/DDBJ databases">
        <title>WGS of actinomycetes isolated from Thailand.</title>
        <authorList>
            <person name="Thawai C."/>
        </authorList>
    </citation>
    <scope>NUCLEOTIDE SEQUENCE [LARGE SCALE GENOMIC DNA]</scope>
    <source>
        <strain evidence="1 2">PRB2-1</strain>
    </source>
</reference>
<dbReference type="EMBL" id="JAATEJ010000004">
    <property type="protein sequence ID" value="NJP43337.1"/>
    <property type="molecule type" value="Genomic_DNA"/>
</dbReference>
<proteinExistence type="predicted"/>
<dbReference type="RefSeq" id="WP_167982201.1">
    <property type="nucleotide sequence ID" value="NZ_JAATEJ010000004.1"/>
</dbReference>
<gene>
    <name evidence="1" type="ORF">HCN08_07970</name>
</gene>
<organism evidence="1 2">
    <name type="scientific">Actinacidiphila epipremni</name>
    <dbReference type="NCBI Taxonomy" id="2053013"/>
    <lineage>
        <taxon>Bacteria</taxon>
        <taxon>Bacillati</taxon>
        <taxon>Actinomycetota</taxon>
        <taxon>Actinomycetes</taxon>
        <taxon>Kitasatosporales</taxon>
        <taxon>Streptomycetaceae</taxon>
        <taxon>Actinacidiphila</taxon>
    </lineage>
</organism>
<keyword evidence="2" id="KW-1185">Reference proteome</keyword>
<comment type="caution">
    <text evidence="1">The sequence shown here is derived from an EMBL/GenBank/DDBJ whole genome shotgun (WGS) entry which is preliminary data.</text>
</comment>